<feature type="region of interest" description="Disordered" evidence="1">
    <location>
        <begin position="165"/>
        <end position="188"/>
    </location>
</feature>
<proteinExistence type="predicted"/>
<sequence>MTDSPDDLAEDLADLRAVVEIHGHGLARHAEFIKGLRDRLGSPASVDAEETAARPDGGRPLVPTFLLYLDGPEHTLELETMATWVNVLLVPVYVNQVSPLRPWCSRWWEHPEALARLHALWMAWQGLTDSPACGHTGPGDWHRDHLDPALARLRAPDGPFAGCMLDPERPAHNANPATPVEDFGLPPA</sequence>
<dbReference type="Pfam" id="PF16259">
    <property type="entry name" value="DUF4913"/>
    <property type="match status" value="1"/>
</dbReference>
<evidence type="ECO:0000313" key="3">
    <source>
        <dbReference type="Proteomes" id="UP000198420"/>
    </source>
</evidence>
<organism evidence="2 3">
    <name type="scientific">Actinomadura mexicana</name>
    <dbReference type="NCBI Taxonomy" id="134959"/>
    <lineage>
        <taxon>Bacteria</taxon>
        <taxon>Bacillati</taxon>
        <taxon>Actinomycetota</taxon>
        <taxon>Actinomycetes</taxon>
        <taxon>Streptosporangiales</taxon>
        <taxon>Thermomonosporaceae</taxon>
        <taxon>Actinomadura</taxon>
    </lineage>
</organism>
<dbReference type="AlphaFoldDB" id="A0A238V0E8"/>
<gene>
    <name evidence="2" type="ORF">SAMN06265355_101736</name>
</gene>
<evidence type="ECO:0000256" key="1">
    <source>
        <dbReference type="SAM" id="MobiDB-lite"/>
    </source>
</evidence>
<dbReference type="RefSeq" id="WP_179278660.1">
    <property type="nucleotide sequence ID" value="NZ_FZNP01000001.1"/>
</dbReference>
<keyword evidence="3" id="KW-1185">Reference proteome</keyword>
<dbReference type="EMBL" id="FZNP01000001">
    <property type="protein sequence ID" value="SNR27915.1"/>
    <property type="molecule type" value="Genomic_DNA"/>
</dbReference>
<reference evidence="3" key="1">
    <citation type="submission" date="2017-06" db="EMBL/GenBank/DDBJ databases">
        <authorList>
            <person name="Varghese N."/>
            <person name="Submissions S."/>
        </authorList>
    </citation>
    <scope>NUCLEOTIDE SEQUENCE [LARGE SCALE GENOMIC DNA]</scope>
    <source>
        <strain evidence="3">DSM 44485</strain>
    </source>
</reference>
<accession>A0A238V0E8</accession>
<protein>
    <recommendedName>
        <fullName evidence="4">DUF4913 domain-containing protein</fullName>
    </recommendedName>
</protein>
<evidence type="ECO:0008006" key="4">
    <source>
        <dbReference type="Google" id="ProtNLM"/>
    </source>
</evidence>
<evidence type="ECO:0000313" key="2">
    <source>
        <dbReference type="EMBL" id="SNR27915.1"/>
    </source>
</evidence>
<dbReference type="InterPro" id="IPR032584">
    <property type="entry name" value="DUF4913"/>
</dbReference>
<name>A0A238V0E8_9ACTN</name>
<dbReference type="Proteomes" id="UP000198420">
    <property type="component" value="Unassembled WGS sequence"/>
</dbReference>